<dbReference type="SMART" id="SM00897">
    <property type="entry name" value="FIST"/>
    <property type="match status" value="1"/>
</dbReference>
<keyword evidence="4" id="KW-1185">Reference proteome</keyword>
<proteinExistence type="predicted"/>
<dbReference type="SMART" id="SM01204">
    <property type="entry name" value="FIST_C"/>
    <property type="match status" value="1"/>
</dbReference>
<comment type="caution">
    <text evidence="3">The sequence shown here is derived from an EMBL/GenBank/DDBJ whole genome shotgun (WGS) entry which is preliminary data.</text>
</comment>
<evidence type="ECO:0000259" key="1">
    <source>
        <dbReference type="SMART" id="SM00897"/>
    </source>
</evidence>
<evidence type="ECO:0000313" key="4">
    <source>
        <dbReference type="Proteomes" id="UP000238949"/>
    </source>
</evidence>
<dbReference type="InterPro" id="IPR019494">
    <property type="entry name" value="FIST_C"/>
</dbReference>
<dbReference type="Pfam" id="PF08495">
    <property type="entry name" value="FIST"/>
    <property type="match status" value="1"/>
</dbReference>
<gene>
    <name evidence="3" type="ORF">C6Y40_22585</name>
</gene>
<feature type="domain" description="FIST C-domain" evidence="2">
    <location>
        <begin position="226"/>
        <end position="374"/>
    </location>
</feature>
<dbReference type="Pfam" id="PF10442">
    <property type="entry name" value="FIST_C"/>
    <property type="match status" value="1"/>
</dbReference>
<evidence type="ECO:0000259" key="2">
    <source>
        <dbReference type="SMART" id="SM01204"/>
    </source>
</evidence>
<feature type="domain" description="FIST" evidence="1">
    <location>
        <begin position="27"/>
        <end position="225"/>
    </location>
</feature>
<dbReference type="Proteomes" id="UP000238949">
    <property type="component" value="Unassembled WGS sequence"/>
</dbReference>
<name>A0A2S9V4J7_9ALTE</name>
<dbReference type="EMBL" id="PVNP01000207">
    <property type="protein sequence ID" value="PRO71353.1"/>
    <property type="molecule type" value="Genomic_DNA"/>
</dbReference>
<evidence type="ECO:0000313" key="3">
    <source>
        <dbReference type="EMBL" id="PRO71353.1"/>
    </source>
</evidence>
<organism evidence="3 4">
    <name type="scientific">Alteromonas alba</name>
    <dbReference type="NCBI Taxonomy" id="2079529"/>
    <lineage>
        <taxon>Bacteria</taxon>
        <taxon>Pseudomonadati</taxon>
        <taxon>Pseudomonadota</taxon>
        <taxon>Gammaproteobacteria</taxon>
        <taxon>Alteromonadales</taxon>
        <taxon>Alteromonadaceae</taxon>
        <taxon>Alteromonas/Salinimonas group</taxon>
        <taxon>Alteromonas</taxon>
    </lineage>
</organism>
<evidence type="ECO:0008006" key="5">
    <source>
        <dbReference type="Google" id="ProtNLM"/>
    </source>
</evidence>
<dbReference type="OrthoDB" id="179842at2"/>
<dbReference type="InterPro" id="IPR013702">
    <property type="entry name" value="FIST_domain_N"/>
</dbReference>
<accession>A0A2S9V4J7</accession>
<dbReference type="PANTHER" id="PTHR40252:SF2">
    <property type="entry name" value="BLR0328 PROTEIN"/>
    <property type="match status" value="1"/>
</dbReference>
<dbReference type="RefSeq" id="WP_105936651.1">
    <property type="nucleotide sequence ID" value="NZ_PVNP01000207.1"/>
</dbReference>
<protein>
    <recommendedName>
        <fullName evidence="5">Histidine kinase</fullName>
    </recommendedName>
</protein>
<sequence length="392" mass="41599">MHIGVNRFPLDANGSFGETCVISELDKADINIAFGDVAAVTALAGSNKADNKRNGARWIASSSCLGAMSHLGTDKGESYLHVLSVADIDGGAGVASAELAPGKERAIAEATLVNAMQDAGKLGEMPSLVWLIVAPGNEEEVLNGLHGVLGDSVPIFGGSSADNSIEGKWVQFDGKELHHNGIVVAVLYMSEPVSCYFSSGYEPTELSAQVTAGEGRKIYTLDGEPAGTVYNRWLNLLEQAPLQPGNILQASTYFPISRNQGAMSLGVPLLSHPARLNDDGSIELFASLEVGEQITLMSGQPDNLIRRATEVTEVVLQTHELNYECRPRAIIIVFCGGCMLAVKDHLDEIQRSLLVLAQDVPFIVGFTFGEQGCFSDGISRHGNLMISATAIG</sequence>
<dbReference type="AlphaFoldDB" id="A0A2S9V4J7"/>
<dbReference type="PANTHER" id="PTHR40252">
    <property type="entry name" value="BLR0328 PROTEIN"/>
    <property type="match status" value="1"/>
</dbReference>
<reference evidence="4" key="1">
    <citation type="journal article" date="2020" name="Int. J. Syst. Evol. Microbiol.">
        <title>Alteromonas alba sp. nov., a marine bacterium isolated from the seawater of the West Pacific Ocean.</title>
        <authorList>
            <person name="Sun C."/>
            <person name="Wu Y.-H."/>
            <person name="Xamxidin M."/>
            <person name="Cheng H."/>
            <person name="Xu X.-W."/>
        </authorList>
    </citation>
    <scope>NUCLEOTIDE SEQUENCE [LARGE SCALE GENOMIC DNA]</scope>
    <source>
        <strain evidence="4">190</strain>
    </source>
</reference>